<gene>
    <name evidence="5" type="ORF">SI8410_02003153</name>
</gene>
<dbReference type="OrthoDB" id="185373at2759"/>
<dbReference type="SUPFAM" id="SSF48452">
    <property type="entry name" value="TPR-like"/>
    <property type="match status" value="1"/>
</dbReference>
<dbReference type="Pfam" id="PF20431">
    <property type="entry name" value="E_motif"/>
    <property type="match status" value="1"/>
</dbReference>
<comment type="similarity">
    <text evidence="1">Belongs to the PPR family. PCMP-H subfamily.</text>
</comment>
<keyword evidence="6" id="KW-1185">Reference proteome</keyword>
<evidence type="ECO:0000313" key="6">
    <source>
        <dbReference type="Proteomes" id="UP000663760"/>
    </source>
</evidence>
<name>A0A7I8K486_SPIIN</name>
<evidence type="ECO:0000313" key="5">
    <source>
        <dbReference type="EMBL" id="CAA7391954.1"/>
    </source>
</evidence>
<reference evidence="5" key="1">
    <citation type="submission" date="2020-02" db="EMBL/GenBank/DDBJ databases">
        <authorList>
            <person name="Scholz U."/>
            <person name="Mascher M."/>
            <person name="Fiebig A."/>
        </authorList>
    </citation>
    <scope>NUCLEOTIDE SEQUENCE</scope>
</reference>
<dbReference type="InterPro" id="IPR046849">
    <property type="entry name" value="E2_motif"/>
</dbReference>
<dbReference type="InterPro" id="IPR002885">
    <property type="entry name" value="PPR_rpt"/>
</dbReference>
<dbReference type="FunFam" id="1.25.40.10:FF:002148">
    <property type="entry name" value="Pentatricopeptide repeat-containing protein At2g29760, chloroplastic"/>
    <property type="match status" value="1"/>
</dbReference>
<dbReference type="InterPro" id="IPR011990">
    <property type="entry name" value="TPR-like_helical_dom_sf"/>
</dbReference>
<keyword evidence="2" id="KW-0677">Repeat</keyword>
<dbReference type="Gene3D" id="1.25.40.10">
    <property type="entry name" value="Tetratricopeptide repeat domain"/>
    <property type="match status" value="4"/>
</dbReference>
<feature type="repeat" description="PPR" evidence="3">
    <location>
        <begin position="193"/>
        <end position="227"/>
    </location>
</feature>
<dbReference type="Pfam" id="PF20430">
    <property type="entry name" value="Eplus_motif"/>
    <property type="match status" value="1"/>
</dbReference>
<dbReference type="InterPro" id="IPR032867">
    <property type="entry name" value="DYW_dom"/>
</dbReference>
<evidence type="ECO:0000256" key="2">
    <source>
        <dbReference type="ARBA" id="ARBA00022737"/>
    </source>
</evidence>
<feature type="domain" description="DYW" evidence="4">
    <location>
        <begin position="611"/>
        <end position="703"/>
    </location>
</feature>
<dbReference type="FunFam" id="1.25.40.10:FF:000227">
    <property type="entry name" value="Pentatricopeptide repeat-containing protein At3g13880"/>
    <property type="match status" value="1"/>
</dbReference>
<dbReference type="PROSITE" id="PS51375">
    <property type="entry name" value="PPR"/>
    <property type="match status" value="4"/>
</dbReference>
<evidence type="ECO:0000259" key="4">
    <source>
        <dbReference type="Pfam" id="PF14432"/>
    </source>
</evidence>
<dbReference type="PANTHER" id="PTHR47926">
    <property type="entry name" value="PENTATRICOPEPTIDE REPEAT-CONTAINING PROTEIN"/>
    <property type="match status" value="1"/>
</dbReference>
<dbReference type="Pfam" id="PF01535">
    <property type="entry name" value="PPR"/>
    <property type="match status" value="5"/>
</dbReference>
<evidence type="ECO:0000256" key="3">
    <source>
        <dbReference type="PROSITE-ProRule" id="PRU00708"/>
    </source>
</evidence>
<feature type="repeat" description="PPR" evidence="3">
    <location>
        <begin position="295"/>
        <end position="329"/>
    </location>
</feature>
<dbReference type="GO" id="GO:0003723">
    <property type="term" value="F:RNA binding"/>
    <property type="evidence" value="ECO:0007669"/>
    <property type="project" value="InterPro"/>
</dbReference>
<protein>
    <recommendedName>
        <fullName evidence="4">DYW domain-containing protein</fullName>
    </recommendedName>
</protein>
<feature type="repeat" description="PPR" evidence="3">
    <location>
        <begin position="160"/>
        <end position="190"/>
    </location>
</feature>
<dbReference type="NCBIfam" id="TIGR00756">
    <property type="entry name" value="PPR"/>
    <property type="match status" value="4"/>
</dbReference>
<dbReference type="InterPro" id="IPR046960">
    <property type="entry name" value="PPR_At4g14850-like_plant"/>
</dbReference>
<dbReference type="InterPro" id="IPR046848">
    <property type="entry name" value="E_motif"/>
</dbReference>
<dbReference type="GO" id="GO:0008270">
    <property type="term" value="F:zinc ion binding"/>
    <property type="evidence" value="ECO:0007669"/>
    <property type="project" value="InterPro"/>
</dbReference>
<organism evidence="5 6">
    <name type="scientific">Spirodela intermedia</name>
    <name type="common">Intermediate duckweed</name>
    <dbReference type="NCBI Taxonomy" id="51605"/>
    <lineage>
        <taxon>Eukaryota</taxon>
        <taxon>Viridiplantae</taxon>
        <taxon>Streptophyta</taxon>
        <taxon>Embryophyta</taxon>
        <taxon>Tracheophyta</taxon>
        <taxon>Spermatophyta</taxon>
        <taxon>Magnoliopsida</taxon>
        <taxon>Liliopsida</taxon>
        <taxon>Araceae</taxon>
        <taxon>Lemnoideae</taxon>
        <taxon>Spirodela</taxon>
    </lineage>
</organism>
<dbReference type="AlphaFoldDB" id="A0A7I8K486"/>
<sequence length="703" mass="78275">MIGRRFLRDGEHLVRVFSSSTTTSSPKPGRIPTFLRESGGSNGPSSWLLVQEPVASLCADGRFQDAVEVLFRRRGSVGDAVGLLDVVDRLHQASPQVYPYLFQLCLRHGAVDDAGRVFRHAIGSGFQPDVLVSNRLIAMFSKSGRHVDARSVFDRMSERDACSWNTMISGYAKRGGMAESRQLFDLMPRGMRDGFSWSSVMSGYIRHGQPAEALRLYREMQMDGRSVGNKFTVSSALVASAAVLNLRFGKEIHGHVIRGELASDAVLWSALSDMYAKCGAIAEARHIFECSPNRDVVSWSAMIGRYFDAGRSDEGMRLFSDMLRSGVRPNEFTFAGILNVCSERTMEALGKQVHGHMARIDWDPFSFAAGALIDMYSKCGNISSASKVFESMPQPDLVSWTSLISGLAQNGYPMEALRYFDSLLSSGTKPDHITFVGVLSACTHAGLVDKGLEIFWSIEKDHALAHTSDHYACVVDLLSRAGRFAEAEEIIRRMPMKPDKFLWASLLGGCRIHGNIRLARQAAEALFRLEPENAATYVTLANIYATAGLWDEVAWTRRLMEAKGVVKKPGSSWIEIERKAHRFLVGDDSHPRINEIHAQLEKLSAKMKEEGYIPDTQFVLHDVEEEQKEQNLTYHSEKLAVAFGIIATPPPAAIKVFKNLRICGDCHTAIKFISRISQREIIVRDSSRFHHFKDGSCTCGDYW</sequence>
<evidence type="ECO:0000256" key="1">
    <source>
        <dbReference type="ARBA" id="ARBA00006643"/>
    </source>
</evidence>
<dbReference type="GO" id="GO:0009451">
    <property type="term" value="P:RNA modification"/>
    <property type="evidence" value="ECO:0007669"/>
    <property type="project" value="InterPro"/>
</dbReference>
<proteinExistence type="inferred from homology"/>
<dbReference type="Proteomes" id="UP000663760">
    <property type="component" value="Chromosome 2"/>
</dbReference>
<accession>A0A7I8K486</accession>
<feature type="repeat" description="PPR" evidence="3">
    <location>
        <begin position="396"/>
        <end position="430"/>
    </location>
</feature>
<dbReference type="PANTHER" id="PTHR47926:SF414">
    <property type="entry name" value="PENTATRICOPEPTIDE REPEAT-CONTAINING PROTEIN DOT4, CHLOROPLASTIC-LIKE"/>
    <property type="match status" value="1"/>
</dbReference>
<dbReference type="EMBL" id="LR746265">
    <property type="protein sequence ID" value="CAA7391954.1"/>
    <property type="molecule type" value="Genomic_DNA"/>
</dbReference>
<dbReference type="Pfam" id="PF14432">
    <property type="entry name" value="DYW_deaminase"/>
    <property type="match status" value="1"/>
</dbReference>
<dbReference type="Pfam" id="PF13041">
    <property type="entry name" value="PPR_2"/>
    <property type="match status" value="2"/>
</dbReference>